<accession>A0A914VJK0</accession>
<sequence>MSARPFLTSAFVDRLLFLLFAACCLSSSLAEFCHEENSLPYHLNISADGELHLTCARLSCFFGGNGADDQLEAMNETLKSDEYDSKTNQSSSKTICRSSSWSSSCSAEGHGWFGGSTSFSKMKKCCYNEKLRPYNVHSQRLIHFGEDFIGGPVLRNGRQVAFNFISNARKLNDGQNRSKYLVVMSRIACLPEPLQLTNDVEDGLEDELFAKIEQQNKAETANARIHGVDTDSKLFKVEN</sequence>
<evidence type="ECO:0000256" key="1">
    <source>
        <dbReference type="ARBA" id="ARBA00022473"/>
    </source>
</evidence>
<feature type="chain" id="PRO_5036835480" evidence="3">
    <location>
        <begin position="31"/>
        <end position="239"/>
    </location>
</feature>
<feature type="signal peptide" evidence="3">
    <location>
        <begin position="1"/>
        <end position="30"/>
    </location>
</feature>
<keyword evidence="4" id="KW-1185">Reference proteome</keyword>
<keyword evidence="3" id="KW-0732">Signal</keyword>
<protein>
    <submittedName>
        <fullName evidence="5">Uncharacterized protein</fullName>
    </submittedName>
</protein>
<keyword evidence="1" id="KW-0217">Developmental protein</keyword>
<feature type="region of interest" description="Disordered" evidence="2">
    <location>
        <begin position="82"/>
        <end position="108"/>
    </location>
</feature>
<evidence type="ECO:0000313" key="5">
    <source>
        <dbReference type="WBParaSite" id="PSAMB.scaffold2048size25799.g16202.t1"/>
    </source>
</evidence>
<evidence type="ECO:0000256" key="2">
    <source>
        <dbReference type="SAM" id="MobiDB-lite"/>
    </source>
</evidence>
<dbReference type="Proteomes" id="UP000887566">
    <property type="component" value="Unplaced"/>
</dbReference>
<proteinExistence type="predicted"/>
<reference evidence="5" key="1">
    <citation type="submission" date="2022-11" db="UniProtKB">
        <authorList>
            <consortium name="WormBaseParasite"/>
        </authorList>
    </citation>
    <scope>IDENTIFICATION</scope>
</reference>
<dbReference type="PANTHER" id="PTHR46706:SF12">
    <property type="entry name" value="PROTEIN QUA-1-RELATED"/>
    <property type="match status" value="1"/>
</dbReference>
<dbReference type="WBParaSite" id="PSAMB.scaffold2048size25799.g16202.t1">
    <property type="protein sequence ID" value="PSAMB.scaffold2048size25799.g16202.t1"/>
    <property type="gene ID" value="PSAMB.scaffold2048size25799.g16202"/>
</dbReference>
<feature type="compositionally biased region" description="Low complexity" evidence="2">
    <location>
        <begin position="90"/>
        <end position="106"/>
    </location>
</feature>
<evidence type="ECO:0000313" key="4">
    <source>
        <dbReference type="Proteomes" id="UP000887566"/>
    </source>
</evidence>
<organism evidence="4 5">
    <name type="scientific">Plectus sambesii</name>
    <dbReference type="NCBI Taxonomy" id="2011161"/>
    <lineage>
        <taxon>Eukaryota</taxon>
        <taxon>Metazoa</taxon>
        <taxon>Ecdysozoa</taxon>
        <taxon>Nematoda</taxon>
        <taxon>Chromadorea</taxon>
        <taxon>Plectida</taxon>
        <taxon>Plectina</taxon>
        <taxon>Plectoidea</taxon>
        <taxon>Plectidae</taxon>
        <taxon>Plectus</taxon>
    </lineage>
</organism>
<dbReference type="InterPro" id="IPR052140">
    <property type="entry name" value="Dev_Signal_Hedgehog-like"/>
</dbReference>
<name>A0A914VJK0_9BILA</name>
<dbReference type="PANTHER" id="PTHR46706">
    <property type="entry name" value="PROTEIN QUA-1-RELATED"/>
    <property type="match status" value="1"/>
</dbReference>
<evidence type="ECO:0000256" key="3">
    <source>
        <dbReference type="SAM" id="SignalP"/>
    </source>
</evidence>
<dbReference type="AlphaFoldDB" id="A0A914VJK0"/>